<reference evidence="3 4" key="1">
    <citation type="journal article" date="2019" name="Int. J. Syst. Evol. Microbiol.">
        <title>The Global Catalogue of Microorganisms (GCM) 10K type strain sequencing project: providing services to taxonomists for standard genome sequencing and annotation.</title>
        <authorList>
            <consortium name="The Broad Institute Genomics Platform"/>
            <consortium name="The Broad Institute Genome Sequencing Center for Infectious Disease"/>
            <person name="Wu L."/>
            <person name="Ma J."/>
        </authorList>
    </citation>
    <scope>NUCLEOTIDE SEQUENCE [LARGE SCALE GENOMIC DNA]</scope>
    <source>
        <strain evidence="3 4">CGMCC 1.12553</strain>
    </source>
</reference>
<evidence type="ECO:0000313" key="3">
    <source>
        <dbReference type="EMBL" id="MFC4358321.1"/>
    </source>
</evidence>
<dbReference type="EMBL" id="JBHSDS010000006">
    <property type="protein sequence ID" value="MFC4358321.1"/>
    <property type="molecule type" value="Genomic_DNA"/>
</dbReference>
<feature type="compositionally biased region" description="Basic and acidic residues" evidence="1">
    <location>
        <begin position="326"/>
        <end position="342"/>
    </location>
</feature>
<feature type="region of interest" description="Disordered" evidence="1">
    <location>
        <begin position="317"/>
        <end position="342"/>
    </location>
</feature>
<sequence length="342" mass="36163">MRLTRRGGGVVVVAAAGFALAGLFGARAINAVVLPAAVAMAAAYLQLRTFPVPDLARDLPPDDFVGETATVELRFEGVSRPFAGRVTDELSEGLSGDAAGDVAVGGDPFVYEVTYERRGVHTLGPATVVGRDVFGLLERELRVPNTDELLAYPTVYRLGRAAQHELLGLRETERSEERDEFDRLREYDRGDALRNVNWKASAKRDELVVTEFAAAADVSAVTVAASASAEGADRMAEAAASVTLALLDVDVPVRLVLPTETVEVESGVTGRRRLLEACALTTAGSAADADADIVLRATGDGVTVAVDGLEHDFDGLRVGSGPRSRPIAEDGSRPDDHEEVAV</sequence>
<accession>A0ABD5PC08</accession>
<dbReference type="AlphaFoldDB" id="A0ABD5PC08"/>
<dbReference type="Proteomes" id="UP001595921">
    <property type="component" value="Unassembled WGS sequence"/>
</dbReference>
<keyword evidence="4" id="KW-1185">Reference proteome</keyword>
<dbReference type="PANTHER" id="PTHR34351">
    <property type="entry name" value="SLR1927 PROTEIN-RELATED"/>
    <property type="match status" value="1"/>
</dbReference>
<evidence type="ECO:0000256" key="1">
    <source>
        <dbReference type="SAM" id="MobiDB-lite"/>
    </source>
</evidence>
<dbReference type="InterPro" id="IPR002881">
    <property type="entry name" value="DUF58"/>
</dbReference>
<proteinExistence type="predicted"/>
<gene>
    <name evidence="3" type="ORF">ACFO0N_10225</name>
</gene>
<dbReference type="Pfam" id="PF01882">
    <property type="entry name" value="DUF58"/>
    <property type="match status" value="1"/>
</dbReference>
<feature type="domain" description="DUF58" evidence="2">
    <location>
        <begin position="184"/>
        <end position="258"/>
    </location>
</feature>
<dbReference type="PANTHER" id="PTHR34351:SF1">
    <property type="entry name" value="SLR1927 PROTEIN"/>
    <property type="match status" value="1"/>
</dbReference>
<organism evidence="3 4">
    <name type="scientific">Halobium salinum</name>
    <dbReference type="NCBI Taxonomy" id="1364940"/>
    <lineage>
        <taxon>Archaea</taxon>
        <taxon>Methanobacteriati</taxon>
        <taxon>Methanobacteriota</taxon>
        <taxon>Stenosarchaea group</taxon>
        <taxon>Halobacteria</taxon>
        <taxon>Halobacteriales</taxon>
        <taxon>Haloferacaceae</taxon>
        <taxon>Halobium</taxon>
    </lineage>
</organism>
<protein>
    <submittedName>
        <fullName evidence="3">DUF58 domain-containing protein</fullName>
    </submittedName>
</protein>
<dbReference type="RefSeq" id="WP_267623991.1">
    <property type="nucleotide sequence ID" value="NZ_JAODIW010000008.1"/>
</dbReference>
<evidence type="ECO:0000313" key="4">
    <source>
        <dbReference type="Proteomes" id="UP001595921"/>
    </source>
</evidence>
<comment type="caution">
    <text evidence="3">The sequence shown here is derived from an EMBL/GenBank/DDBJ whole genome shotgun (WGS) entry which is preliminary data.</text>
</comment>
<evidence type="ECO:0000259" key="2">
    <source>
        <dbReference type="Pfam" id="PF01882"/>
    </source>
</evidence>
<name>A0ABD5PC08_9EURY</name>